<protein>
    <submittedName>
        <fullName evidence="2">Uncharacterized protein</fullName>
    </submittedName>
</protein>
<reference evidence="2 3" key="1">
    <citation type="submission" date="2021-03" db="EMBL/GenBank/DDBJ databases">
        <title>Genomic Encyclopedia of Type Strains, Phase III (KMG-III): the genomes of soil and plant-associated and newly described type strains.</title>
        <authorList>
            <person name="Whitman W."/>
        </authorList>
    </citation>
    <scope>NUCLEOTIDE SEQUENCE [LARGE SCALE GENOMIC DNA]</scope>
    <source>
        <strain evidence="2 3">IMMIB AFH-6</strain>
    </source>
</reference>
<name>A0ABS4SMW2_9PROT</name>
<keyword evidence="1" id="KW-0732">Signal</keyword>
<organism evidence="2 3">
    <name type="scientific">Azospirillum rugosum</name>
    <dbReference type="NCBI Taxonomy" id="416170"/>
    <lineage>
        <taxon>Bacteria</taxon>
        <taxon>Pseudomonadati</taxon>
        <taxon>Pseudomonadota</taxon>
        <taxon>Alphaproteobacteria</taxon>
        <taxon>Rhodospirillales</taxon>
        <taxon>Azospirillaceae</taxon>
        <taxon>Azospirillum</taxon>
    </lineage>
</organism>
<feature type="signal peptide" evidence="1">
    <location>
        <begin position="1"/>
        <end position="20"/>
    </location>
</feature>
<gene>
    <name evidence="2" type="ORF">J2851_003206</name>
</gene>
<dbReference type="Proteomes" id="UP000781958">
    <property type="component" value="Unassembled WGS sequence"/>
</dbReference>
<comment type="caution">
    <text evidence="2">The sequence shown here is derived from an EMBL/GenBank/DDBJ whole genome shotgun (WGS) entry which is preliminary data.</text>
</comment>
<evidence type="ECO:0000313" key="2">
    <source>
        <dbReference type="EMBL" id="MBP2293423.1"/>
    </source>
</evidence>
<feature type="chain" id="PRO_5046228709" evidence="1">
    <location>
        <begin position="21"/>
        <end position="110"/>
    </location>
</feature>
<evidence type="ECO:0000256" key="1">
    <source>
        <dbReference type="SAM" id="SignalP"/>
    </source>
</evidence>
<dbReference type="RefSeq" id="WP_209767360.1">
    <property type="nucleotide sequence ID" value="NZ_JAGINP010000011.1"/>
</dbReference>
<keyword evidence="3" id="KW-1185">Reference proteome</keyword>
<proteinExistence type="predicted"/>
<accession>A0ABS4SMW2</accession>
<evidence type="ECO:0000313" key="3">
    <source>
        <dbReference type="Proteomes" id="UP000781958"/>
    </source>
</evidence>
<dbReference type="EMBL" id="JAGINP010000011">
    <property type="protein sequence ID" value="MBP2293423.1"/>
    <property type="molecule type" value="Genomic_DNA"/>
</dbReference>
<sequence length="110" mass="11844">MVRILLLLLAVAAVPVFSGAADATVVRKNGQSVGPESGGIEIGVARGRVRVQCWQDGEKIIDEADLNVLSLSVASQINALRFRRAGEPERTLSIVSQNRTSCMLSPREKE</sequence>